<evidence type="ECO:0000256" key="1">
    <source>
        <dbReference type="SAM" id="MobiDB-lite"/>
    </source>
</evidence>
<feature type="compositionally biased region" description="Basic residues" evidence="1">
    <location>
        <begin position="25"/>
        <end position="38"/>
    </location>
</feature>
<accession>A0A6J4MMM4</accession>
<reference evidence="2" key="1">
    <citation type="submission" date="2020-02" db="EMBL/GenBank/DDBJ databases">
        <authorList>
            <person name="Meier V. D."/>
        </authorList>
    </citation>
    <scope>NUCLEOTIDE SEQUENCE</scope>
    <source>
        <strain evidence="2">AVDCRST_MAG72</strain>
    </source>
</reference>
<protein>
    <submittedName>
        <fullName evidence="2">Uncharacterized protein</fullName>
    </submittedName>
</protein>
<feature type="non-terminal residue" evidence="2">
    <location>
        <position position="1"/>
    </location>
</feature>
<feature type="non-terminal residue" evidence="2">
    <location>
        <position position="38"/>
    </location>
</feature>
<feature type="region of interest" description="Disordered" evidence="1">
    <location>
        <begin position="1"/>
        <end position="38"/>
    </location>
</feature>
<name>A0A6J4MMM4_9ACTN</name>
<dbReference type="AlphaFoldDB" id="A0A6J4MMM4"/>
<dbReference type="EMBL" id="CADCUJ010000104">
    <property type="protein sequence ID" value="CAA9363682.1"/>
    <property type="molecule type" value="Genomic_DNA"/>
</dbReference>
<organism evidence="2">
    <name type="scientific">uncultured Nocardioidaceae bacterium</name>
    <dbReference type="NCBI Taxonomy" id="253824"/>
    <lineage>
        <taxon>Bacteria</taxon>
        <taxon>Bacillati</taxon>
        <taxon>Actinomycetota</taxon>
        <taxon>Actinomycetes</taxon>
        <taxon>Propionibacteriales</taxon>
        <taxon>Nocardioidaceae</taxon>
        <taxon>environmental samples</taxon>
    </lineage>
</organism>
<sequence>AEPGPGRRGLGRRREGFAVSAGTVRRGRRAGPSRHLSV</sequence>
<evidence type="ECO:0000313" key="2">
    <source>
        <dbReference type="EMBL" id="CAA9363682.1"/>
    </source>
</evidence>
<proteinExistence type="predicted"/>
<gene>
    <name evidence="2" type="ORF">AVDCRST_MAG72-2504</name>
</gene>